<dbReference type="EMBL" id="CP119075">
    <property type="protein sequence ID" value="WED63881.1"/>
    <property type="molecule type" value="Genomic_DNA"/>
</dbReference>
<accession>A0AAE9ZV18</accession>
<dbReference type="RefSeq" id="WP_330930585.1">
    <property type="nucleotide sequence ID" value="NZ_CP119075.1"/>
</dbReference>
<evidence type="ECO:0000313" key="3">
    <source>
        <dbReference type="Proteomes" id="UP001218638"/>
    </source>
</evidence>
<sequence>MWVSCHAALRGGRLLLAAGMAGAVVGSSPSVQPVVAKIELITPESTAAWSVRGFPLIKPTHYTWEMMAGRQVLVGRSEDANRSLVRELKVEQPTHAVLRWRWHATGTLQGDPPERTKAGDNYAARVFVIFETSWLPTRTRAINYVWSAREPEGSRFASPYSDHVRLMVLQSDSDRQTPTPVEWRFETRDVLADYAACFGEAPSVINAIAVMVDTDGSDHRATGWFSDMVLEISPAPANAAP</sequence>
<dbReference type="InterPro" id="IPR021409">
    <property type="entry name" value="DUF3047"/>
</dbReference>
<organism evidence="2 3">
    <name type="scientific">Synoicihabitans lomoniglobus</name>
    <dbReference type="NCBI Taxonomy" id="2909285"/>
    <lineage>
        <taxon>Bacteria</taxon>
        <taxon>Pseudomonadati</taxon>
        <taxon>Verrucomicrobiota</taxon>
        <taxon>Opitutia</taxon>
        <taxon>Opitutales</taxon>
        <taxon>Opitutaceae</taxon>
        <taxon>Synoicihabitans</taxon>
    </lineage>
</organism>
<keyword evidence="1" id="KW-0732">Signal</keyword>
<feature type="chain" id="PRO_5042149731" evidence="1">
    <location>
        <begin position="24"/>
        <end position="241"/>
    </location>
</feature>
<gene>
    <name evidence="2" type="ORF">PXH66_16200</name>
</gene>
<dbReference type="AlphaFoldDB" id="A0AAE9ZV18"/>
<evidence type="ECO:0000313" key="2">
    <source>
        <dbReference type="EMBL" id="WED63881.1"/>
    </source>
</evidence>
<name>A0AAE9ZV18_9BACT</name>
<proteinExistence type="predicted"/>
<reference evidence="2" key="1">
    <citation type="submission" date="2023-03" db="EMBL/GenBank/DDBJ databases">
        <title>Lomoglobus Profundus gen. nov., sp. nov., a novel member of the phylum Verrucomicrobia, isolated from deep-marine sediment of South China Sea.</title>
        <authorList>
            <person name="Ahmad T."/>
            <person name="Ishaq S.E."/>
            <person name="Wang F."/>
        </authorList>
    </citation>
    <scope>NUCLEOTIDE SEQUENCE</scope>
    <source>
        <strain evidence="2">LMO-M01</strain>
    </source>
</reference>
<evidence type="ECO:0000256" key="1">
    <source>
        <dbReference type="SAM" id="SignalP"/>
    </source>
</evidence>
<dbReference type="Pfam" id="PF11249">
    <property type="entry name" value="DUF3047"/>
    <property type="match status" value="1"/>
</dbReference>
<dbReference type="Proteomes" id="UP001218638">
    <property type="component" value="Chromosome"/>
</dbReference>
<dbReference type="KEGG" id="slom:PXH66_16200"/>
<feature type="signal peptide" evidence="1">
    <location>
        <begin position="1"/>
        <end position="23"/>
    </location>
</feature>
<protein>
    <submittedName>
        <fullName evidence="2">DUF3047 domain-containing protein</fullName>
    </submittedName>
</protein>
<keyword evidence="3" id="KW-1185">Reference proteome</keyword>